<evidence type="ECO:0000256" key="5">
    <source>
        <dbReference type="ARBA" id="ARBA00022857"/>
    </source>
</evidence>
<name>A0A261FBB2_9BIFI</name>
<accession>A0A261FBB2</accession>
<evidence type="ECO:0000313" key="9">
    <source>
        <dbReference type="Proteomes" id="UP000228976"/>
    </source>
</evidence>
<evidence type="ECO:0000256" key="6">
    <source>
        <dbReference type="ARBA" id="ARBA00023002"/>
    </source>
</evidence>
<protein>
    <submittedName>
        <fullName evidence="8">tRNA-dihydrouridine synthase</fullName>
    </submittedName>
</protein>
<evidence type="ECO:0000256" key="2">
    <source>
        <dbReference type="ARBA" id="ARBA00022630"/>
    </source>
</evidence>
<dbReference type="Gene3D" id="1.10.1200.80">
    <property type="entry name" value="Putative flavin oxidoreducatase, domain 2"/>
    <property type="match status" value="1"/>
</dbReference>
<organism evidence="8 9">
    <name type="scientific">Aeriscardovia aeriphila</name>
    <dbReference type="NCBI Taxonomy" id="218139"/>
    <lineage>
        <taxon>Bacteria</taxon>
        <taxon>Bacillati</taxon>
        <taxon>Actinomycetota</taxon>
        <taxon>Actinomycetes</taxon>
        <taxon>Bifidobacteriales</taxon>
        <taxon>Bifidobacteriaceae</taxon>
        <taxon>Aeriscardovia</taxon>
    </lineage>
</organism>
<dbReference type="GO" id="GO:0050660">
    <property type="term" value="F:flavin adenine dinucleotide binding"/>
    <property type="evidence" value="ECO:0007669"/>
    <property type="project" value="InterPro"/>
</dbReference>
<dbReference type="Proteomes" id="UP000228976">
    <property type="component" value="Unassembled WGS sequence"/>
</dbReference>
<feature type="domain" description="DUS-like FMN-binding" evidence="7">
    <location>
        <begin position="76"/>
        <end position="383"/>
    </location>
</feature>
<sequence>MSFENEQDELARKKMLRKLRKEESVVKEKLPSHARAQFERGNFDVDAMQTSHASQAAPQLKPVQLGNLTINQPVILSPMAGVTNWPFRVLCEEYGPDGLYVDEMITARALVANNDKAWRLATFAPSEKVRSLQLYGVNPDWVEKAVQLVIDKVHPDHIDLNYGCPVPKITRHGGGSALPWKQDLFREDIRRVVKACEPEGIPVTAKIRVGIDADHLTFMQAGHIAQEEGAAAVTLHARTTAEYYGGHSNWDDIAALKQELSIPVFGNGDIFSAQDALDMVSYTGCDGVAIGRGCQGRPWLFEDIRHAFAGSDERVNPNLGYVVNVIKRHVQMLVKFYNGDESMAVRDIRKHIAWYFKGYAVGSAVRVNLMKCENVAQLNAVLDELDPSIEMAEQLKDAPRGRIRYQKKVHLPQGWLDSRFTTKQEREILFGEDPLDASY</sequence>
<evidence type="ECO:0000313" key="8">
    <source>
        <dbReference type="EMBL" id="OZG56253.1"/>
    </source>
</evidence>
<reference evidence="8 9" key="1">
    <citation type="journal article" date="2017" name="BMC Genomics">
        <title>Comparative genomic and phylogenomic analyses of the Bifidobacteriaceae family.</title>
        <authorList>
            <person name="Lugli G.A."/>
            <person name="Milani C."/>
            <person name="Turroni F."/>
            <person name="Duranti S."/>
            <person name="Mancabelli L."/>
            <person name="Mangifesta M."/>
            <person name="Ferrario C."/>
            <person name="Modesto M."/>
            <person name="Mattarelli P."/>
            <person name="Jiri K."/>
            <person name="van Sinderen D."/>
            <person name="Ventura M."/>
        </authorList>
    </citation>
    <scope>NUCLEOTIDE SEQUENCE [LARGE SCALE GENOMIC DNA]</scope>
    <source>
        <strain evidence="8 9">LMG 21773</strain>
    </source>
</reference>
<dbReference type="InterPro" id="IPR018517">
    <property type="entry name" value="tRNA_hU_synthase_CS"/>
</dbReference>
<dbReference type="SUPFAM" id="SSF51395">
    <property type="entry name" value="FMN-linked oxidoreductases"/>
    <property type="match status" value="1"/>
</dbReference>
<proteinExistence type="predicted"/>
<dbReference type="InterPro" id="IPR035587">
    <property type="entry name" value="DUS-like_FMN-bd"/>
</dbReference>
<keyword evidence="4" id="KW-0819">tRNA processing</keyword>
<dbReference type="InterPro" id="IPR004652">
    <property type="entry name" value="DusB-like"/>
</dbReference>
<comment type="cofactor">
    <cofactor evidence="1">
        <name>FMN</name>
        <dbReference type="ChEBI" id="CHEBI:58210"/>
    </cofactor>
</comment>
<evidence type="ECO:0000259" key="7">
    <source>
        <dbReference type="Pfam" id="PF01207"/>
    </source>
</evidence>
<dbReference type="NCBIfam" id="TIGR00737">
    <property type="entry name" value="nifR3_yhdG"/>
    <property type="match status" value="1"/>
</dbReference>
<comment type="caution">
    <text evidence="8">The sequence shown here is derived from an EMBL/GenBank/DDBJ whole genome shotgun (WGS) entry which is preliminary data.</text>
</comment>
<evidence type="ECO:0000256" key="4">
    <source>
        <dbReference type="ARBA" id="ARBA00022694"/>
    </source>
</evidence>
<dbReference type="PROSITE" id="PS01136">
    <property type="entry name" value="UPF0034"/>
    <property type="match status" value="1"/>
</dbReference>
<keyword evidence="2" id="KW-0285">Flavoprotein</keyword>
<gene>
    <name evidence="8" type="ORF">AEAE_0741</name>
</gene>
<dbReference type="EMBL" id="MWWU01000002">
    <property type="protein sequence ID" value="OZG56253.1"/>
    <property type="molecule type" value="Genomic_DNA"/>
</dbReference>
<dbReference type="AlphaFoldDB" id="A0A261FBB2"/>
<dbReference type="PANTHER" id="PTHR45846:SF1">
    <property type="entry name" value="TRNA-DIHYDROURIDINE(47) SYNTHASE [NAD(P)(+)]-LIKE"/>
    <property type="match status" value="1"/>
</dbReference>
<evidence type="ECO:0000256" key="1">
    <source>
        <dbReference type="ARBA" id="ARBA00001917"/>
    </source>
</evidence>
<dbReference type="GO" id="GO:0003723">
    <property type="term" value="F:RNA binding"/>
    <property type="evidence" value="ECO:0007669"/>
    <property type="project" value="TreeGrafter"/>
</dbReference>
<dbReference type="InterPro" id="IPR013785">
    <property type="entry name" value="Aldolase_TIM"/>
</dbReference>
<dbReference type="GO" id="GO:0017150">
    <property type="term" value="F:tRNA dihydrouridine synthase activity"/>
    <property type="evidence" value="ECO:0007669"/>
    <property type="project" value="InterPro"/>
</dbReference>
<keyword evidence="9" id="KW-1185">Reference proteome</keyword>
<keyword evidence="6" id="KW-0560">Oxidoreductase</keyword>
<evidence type="ECO:0000256" key="3">
    <source>
        <dbReference type="ARBA" id="ARBA00022643"/>
    </source>
</evidence>
<dbReference type="Pfam" id="PF01207">
    <property type="entry name" value="Dus"/>
    <property type="match status" value="1"/>
</dbReference>
<dbReference type="PANTHER" id="PTHR45846">
    <property type="entry name" value="TRNA-DIHYDROURIDINE(47) SYNTHASE [NAD(P)(+)]-LIKE"/>
    <property type="match status" value="1"/>
</dbReference>
<keyword evidence="5" id="KW-0521">NADP</keyword>
<dbReference type="CDD" id="cd02801">
    <property type="entry name" value="DUS_like_FMN"/>
    <property type="match status" value="1"/>
</dbReference>
<dbReference type="InterPro" id="IPR024036">
    <property type="entry name" value="tRNA-dHydroUridine_Synthase_C"/>
</dbReference>
<keyword evidence="3" id="KW-0288">FMN</keyword>
<dbReference type="Gene3D" id="3.20.20.70">
    <property type="entry name" value="Aldolase class I"/>
    <property type="match status" value="1"/>
</dbReference>